<keyword evidence="1" id="KW-0472">Membrane</keyword>
<sequence>MFLLHGRTSPSPGDLVLFTRNPTPLDKTDASLAPASQCRSRLKHPTYHHLQDLPGMQSTAGNQYYTIPPAFAGTLALVMMVAAASGRLL</sequence>
<feature type="transmembrane region" description="Helical" evidence="1">
    <location>
        <begin position="64"/>
        <end position="84"/>
    </location>
</feature>
<comment type="caution">
    <text evidence="2">The sequence shown here is derived from an EMBL/GenBank/DDBJ whole genome shotgun (WGS) entry which is preliminary data.</text>
</comment>
<dbReference type="Proteomes" id="UP000324222">
    <property type="component" value="Unassembled WGS sequence"/>
</dbReference>
<name>A0A5B7HWH3_PORTR</name>
<evidence type="ECO:0000256" key="1">
    <source>
        <dbReference type="SAM" id="Phobius"/>
    </source>
</evidence>
<keyword evidence="1" id="KW-0812">Transmembrane</keyword>
<dbReference type="EMBL" id="VSRR010041776">
    <property type="protein sequence ID" value="MPC75742.1"/>
    <property type="molecule type" value="Genomic_DNA"/>
</dbReference>
<reference evidence="2 3" key="1">
    <citation type="submission" date="2019-05" db="EMBL/GenBank/DDBJ databases">
        <title>Another draft genome of Portunus trituberculatus and its Hox gene families provides insights of decapod evolution.</title>
        <authorList>
            <person name="Jeong J.-H."/>
            <person name="Song I."/>
            <person name="Kim S."/>
            <person name="Choi T."/>
            <person name="Kim D."/>
            <person name="Ryu S."/>
            <person name="Kim W."/>
        </authorList>
    </citation>
    <scope>NUCLEOTIDE SEQUENCE [LARGE SCALE GENOMIC DNA]</scope>
    <source>
        <tissue evidence="2">Muscle</tissue>
    </source>
</reference>
<proteinExistence type="predicted"/>
<accession>A0A5B7HWH3</accession>
<keyword evidence="1" id="KW-1133">Transmembrane helix</keyword>
<evidence type="ECO:0000313" key="3">
    <source>
        <dbReference type="Proteomes" id="UP000324222"/>
    </source>
</evidence>
<evidence type="ECO:0000313" key="2">
    <source>
        <dbReference type="EMBL" id="MPC75742.1"/>
    </source>
</evidence>
<organism evidence="2 3">
    <name type="scientific">Portunus trituberculatus</name>
    <name type="common">Swimming crab</name>
    <name type="synonym">Neptunus trituberculatus</name>
    <dbReference type="NCBI Taxonomy" id="210409"/>
    <lineage>
        <taxon>Eukaryota</taxon>
        <taxon>Metazoa</taxon>
        <taxon>Ecdysozoa</taxon>
        <taxon>Arthropoda</taxon>
        <taxon>Crustacea</taxon>
        <taxon>Multicrustacea</taxon>
        <taxon>Malacostraca</taxon>
        <taxon>Eumalacostraca</taxon>
        <taxon>Eucarida</taxon>
        <taxon>Decapoda</taxon>
        <taxon>Pleocyemata</taxon>
        <taxon>Brachyura</taxon>
        <taxon>Eubrachyura</taxon>
        <taxon>Portunoidea</taxon>
        <taxon>Portunidae</taxon>
        <taxon>Portuninae</taxon>
        <taxon>Portunus</taxon>
    </lineage>
</organism>
<protein>
    <submittedName>
        <fullName evidence="2">Uncharacterized protein</fullName>
    </submittedName>
</protein>
<dbReference type="AlphaFoldDB" id="A0A5B7HWH3"/>
<gene>
    <name evidence="2" type="ORF">E2C01_070136</name>
</gene>
<keyword evidence="3" id="KW-1185">Reference proteome</keyword>